<evidence type="ECO:0000259" key="3">
    <source>
        <dbReference type="PROSITE" id="PS50103"/>
    </source>
</evidence>
<evidence type="ECO:0000256" key="2">
    <source>
        <dbReference type="SAM" id="MobiDB-lite"/>
    </source>
</evidence>
<feature type="region of interest" description="Disordered" evidence="2">
    <location>
        <begin position="364"/>
        <end position="391"/>
    </location>
</feature>
<feature type="compositionally biased region" description="Basic residues" evidence="2">
    <location>
        <begin position="766"/>
        <end position="797"/>
    </location>
</feature>
<feature type="region of interest" description="Disordered" evidence="2">
    <location>
        <begin position="1449"/>
        <end position="1491"/>
    </location>
</feature>
<feature type="region of interest" description="Disordered" evidence="2">
    <location>
        <begin position="185"/>
        <end position="231"/>
    </location>
</feature>
<dbReference type="PROSITE" id="PS50103">
    <property type="entry name" value="ZF_C3H1"/>
    <property type="match status" value="1"/>
</dbReference>
<feature type="region of interest" description="Disordered" evidence="2">
    <location>
        <begin position="1054"/>
        <end position="1117"/>
    </location>
</feature>
<feature type="region of interest" description="Disordered" evidence="2">
    <location>
        <begin position="1"/>
        <end position="46"/>
    </location>
</feature>
<dbReference type="PANTHER" id="PTHR36886">
    <property type="entry name" value="PROTEIN FRIGIDA-ESSENTIAL 1"/>
    <property type="match status" value="1"/>
</dbReference>
<feature type="zinc finger region" description="C3H1-type" evidence="1">
    <location>
        <begin position="813"/>
        <end position="840"/>
    </location>
</feature>
<keyword evidence="5" id="KW-1185">Reference proteome</keyword>
<keyword evidence="1" id="KW-0862">Zinc</keyword>
<feature type="domain" description="C3H1-type" evidence="3">
    <location>
        <begin position="813"/>
        <end position="840"/>
    </location>
</feature>
<gene>
    <name evidence="4" type="ORF">CCAM_LOCUS29277</name>
</gene>
<dbReference type="PANTHER" id="PTHR36886:SF7">
    <property type="entry name" value="EXPRESSED PROTEIN"/>
    <property type="match status" value="1"/>
</dbReference>
<feature type="compositionally biased region" description="Polar residues" evidence="2">
    <location>
        <begin position="364"/>
        <end position="376"/>
    </location>
</feature>
<accession>A0A484MEU0</accession>
<evidence type="ECO:0000313" key="4">
    <source>
        <dbReference type="EMBL" id="VFQ87501.1"/>
    </source>
</evidence>
<organism evidence="4 5">
    <name type="scientific">Cuscuta campestris</name>
    <dbReference type="NCBI Taxonomy" id="132261"/>
    <lineage>
        <taxon>Eukaryota</taxon>
        <taxon>Viridiplantae</taxon>
        <taxon>Streptophyta</taxon>
        <taxon>Embryophyta</taxon>
        <taxon>Tracheophyta</taxon>
        <taxon>Spermatophyta</taxon>
        <taxon>Magnoliopsida</taxon>
        <taxon>eudicotyledons</taxon>
        <taxon>Gunneridae</taxon>
        <taxon>Pentapetalae</taxon>
        <taxon>asterids</taxon>
        <taxon>lamiids</taxon>
        <taxon>Solanales</taxon>
        <taxon>Convolvulaceae</taxon>
        <taxon>Cuscuteae</taxon>
        <taxon>Cuscuta</taxon>
        <taxon>Cuscuta subgen. Grammica</taxon>
        <taxon>Cuscuta sect. Cleistogrammica</taxon>
    </lineage>
</organism>
<feature type="compositionally biased region" description="Basic and acidic residues" evidence="2">
    <location>
        <begin position="422"/>
        <end position="442"/>
    </location>
</feature>
<feature type="region of interest" description="Disordered" evidence="2">
    <location>
        <begin position="422"/>
        <end position="490"/>
    </location>
</feature>
<feature type="compositionally biased region" description="Pro residues" evidence="2">
    <location>
        <begin position="1090"/>
        <end position="1100"/>
    </location>
</feature>
<name>A0A484MEU0_9ASTE</name>
<evidence type="ECO:0000256" key="1">
    <source>
        <dbReference type="PROSITE-ProRule" id="PRU00723"/>
    </source>
</evidence>
<feature type="region of interest" description="Disordered" evidence="2">
    <location>
        <begin position="1138"/>
        <end position="1158"/>
    </location>
</feature>
<dbReference type="OrthoDB" id="21470at2759"/>
<dbReference type="InterPro" id="IPR000571">
    <property type="entry name" value="Znf_CCCH"/>
</dbReference>
<feature type="compositionally biased region" description="Basic and acidic residues" evidence="2">
    <location>
        <begin position="1474"/>
        <end position="1491"/>
    </location>
</feature>
<reference evidence="4 5" key="1">
    <citation type="submission" date="2018-04" db="EMBL/GenBank/DDBJ databases">
        <authorList>
            <person name="Vogel A."/>
        </authorList>
    </citation>
    <scope>NUCLEOTIDE SEQUENCE [LARGE SCALE GENOMIC DNA]</scope>
</reference>
<dbReference type="InterPro" id="IPR052650">
    <property type="entry name" value="Zinc_finger_CCCH"/>
</dbReference>
<sequence length="1575" mass="171727">MYGQSNYGAQAGQVSYTSISPQQSGAHPIHLPPPPPLPHNAHSAQTQQVNPNPLAYHHHTQLGVSQNFPPWQVPTSGTLSSQSCLMPIAPPPPPPPPPPPAAAVQLHQSAPTPSSYQTSIFSQQWGHNVHHTLPATAPGAPRFFPPPPPQTPTHYGGSVHMHLPAPGNRQAFQSVALQASDLNSSFFSQPPLRPMTGPPPPPPPPSFLEGASSVPHSLPPPIHPAPNSVASNSTPIAKYCNLANRLESGSKTTTTTAVDGTAFGSVNDSLASVCTNEGPREEGEGIGPTIKSSASDNLILDVPALSPKYLGRRTQQNSNVLEVPDSFSKPHHSNILNANEAHGNENISRGVPAMHSLLQSTDSINAGASYSPTNSDMEMEDDITEPDEEHKISSFCSPYQEFISLSNKLIVEAQFQGAASKAEHGLAEDADEERQGAAEVRDSSLIPEDSAQANPKLGPFRDAAEVRDSSLVHEGSAQADPKLGLGNCTRQHAEGPSSFSLLQEYSSDDSLDNNNNDGSQIEVGYVNLAPESVSIEVQTIINGDSRKSPELSIASQRVVSETSRTCNIAKKSMDGSSDTCNEEHSRNNALRDDTFNATSDTLDLAKEDMKNTSVLSMTGEFGSLARKGASDSDSGGDSTRYKTKCKKRENRQWGSRSPCVREDDVKNTSVMLTIGEFGRECPSDSDSGGDSPCHTRRVKREKNLSRSRSPCVRERVVKNTPALLKIDDFGRVARECSSDSDSGRNSPRYKRRGKRERSLSRSRSPYNRRRWSPRRRKDRHGRSRSASPKRRRSRSKSPFRPGFGGRDEMRRGKVHQPECFNFKKGKCYRGASCRFFHESDKSDRSRSYWSKEQYHVHLPSSRNSSSHEETRAHLLERNINENDNKTKTEEFSLHHDIHDTGEPRVMESEPLSHLHGKGSHTESSVIAVSREQHNVHFPSPWNSSLHEETGPYLPEKTINENNFKIITEESSPHHEIQDMGGKNLIRSEPNSHLHGKESHTESSASTIIHIKPEMHPGAAAVAVTSSIETAVIWQSQSHTSDQTQDGVVCEPNLIADPSISEPSTLQTSTSTPTSQLQFPDFKQQCSAPNLPKPPPRPSFPPSSYAPSTLPAQPLPGVYNPKQQLNSAYIGNFPMYQPPLPPQQSHFQTPLNSSWNSLPPAMPPPISSYSFANNAVGNTALGPCGATPSHFQQSIPLLRNNFVPASSVMPYRAALPNSSQVVQLQAYGHSWPSKDVQTPPGHTLPHGDLCIPSSMSYPYMQQISCGVPNHSGPANASLYSSDYLDRNLKPLLPDFGGSRISSYFNPYASTFDQPLTSKISSDAPREGDGMVSSNKNGGPQNFINAPADGRQVESLGSQNTPPNSARAANNMLSVPGDDRYNPLFDSIEPPSISFCKPGPVQNAAITVDTDVVMKLSKWSNSPLDVEENNMQKGGGTIAMLASAGNDEYGETADAEVGTVENRSPSDSNDLADMVDGERETDNAETSKKSKDSRSMRLFKNAIAAFVKELLKPSWRQGSMSKEVFKTIVKKTVEKVSGALKNRRVPKSQEKIDHFVDSSQRKLTQLVMGYVDRYVKP</sequence>
<evidence type="ECO:0000313" key="5">
    <source>
        <dbReference type="Proteomes" id="UP000595140"/>
    </source>
</evidence>
<keyword evidence="1" id="KW-0863">Zinc-finger</keyword>
<dbReference type="Proteomes" id="UP000595140">
    <property type="component" value="Unassembled WGS sequence"/>
</dbReference>
<feature type="region of interest" description="Disordered" evidence="2">
    <location>
        <begin position="735"/>
        <end position="810"/>
    </location>
</feature>
<feature type="compositionally biased region" description="Polar residues" evidence="2">
    <location>
        <begin position="1142"/>
        <end position="1156"/>
    </location>
</feature>
<dbReference type="GO" id="GO:0008270">
    <property type="term" value="F:zinc ion binding"/>
    <property type="evidence" value="ECO:0007669"/>
    <property type="project" value="UniProtKB-KW"/>
</dbReference>
<protein>
    <recommendedName>
        <fullName evidence="3">C3H1-type domain-containing protein</fullName>
    </recommendedName>
</protein>
<feature type="region of interest" description="Disordered" evidence="2">
    <location>
        <begin position="677"/>
        <end position="710"/>
    </location>
</feature>
<feature type="compositionally biased region" description="Polar residues" evidence="2">
    <location>
        <begin position="1"/>
        <end position="25"/>
    </location>
</feature>
<feature type="compositionally biased region" description="Acidic residues" evidence="2">
    <location>
        <begin position="377"/>
        <end position="387"/>
    </location>
</feature>
<feature type="compositionally biased region" description="Polar residues" evidence="2">
    <location>
        <begin position="1330"/>
        <end position="1340"/>
    </location>
</feature>
<feature type="region of interest" description="Disordered" evidence="2">
    <location>
        <begin position="624"/>
        <end position="658"/>
    </location>
</feature>
<keyword evidence="1" id="KW-0479">Metal-binding</keyword>
<proteinExistence type="predicted"/>
<feature type="region of interest" description="Disordered" evidence="2">
    <location>
        <begin position="1317"/>
        <end position="1340"/>
    </location>
</feature>
<dbReference type="EMBL" id="OOIL02003368">
    <property type="protein sequence ID" value="VFQ87501.1"/>
    <property type="molecule type" value="Genomic_DNA"/>
</dbReference>
<feature type="compositionally biased region" description="Basic and acidic residues" evidence="2">
    <location>
        <begin position="462"/>
        <end position="471"/>
    </location>
</feature>
<feature type="compositionally biased region" description="Pro residues" evidence="2">
    <location>
        <begin position="191"/>
        <end position="206"/>
    </location>
</feature>
<feature type="compositionally biased region" description="Low complexity" evidence="2">
    <location>
        <begin position="1062"/>
        <end position="1077"/>
    </location>
</feature>